<dbReference type="KEGG" id="mgik:GO620_000200"/>
<proteinExistence type="predicted"/>
<dbReference type="EMBL" id="CP066775">
    <property type="protein sequence ID" value="QQL49907.1"/>
    <property type="molecule type" value="Genomic_DNA"/>
</dbReference>
<dbReference type="AlphaFoldDB" id="A0A6I4HVC0"/>
<keyword evidence="2" id="KW-1185">Reference proteome</keyword>
<name>A0A6I4HVC0_9SPHI</name>
<organism evidence="1 2">
    <name type="scientific">Mucilaginibacter ginkgonis</name>
    <dbReference type="NCBI Taxonomy" id="2682091"/>
    <lineage>
        <taxon>Bacteria</taxon>
        <taxon>Pseudomonadati</taxon>
        <taxon>Bacteroidota</taxon>
        <taxon>Sphingobacteriia</taxon>
        <taxon>Sphingobacteriales</taxon>
        <taxon>Sphingobacteriaceae</taxon>
        <taxon>Mucilaginibacter</taxon>
    </lineage>
</organism>
<accession>A0A6I4HVC0</accession>
<evidence type="ECO:0000313" key="1">
    <source>
        <dbReference type="EMBL" id="QQL49907.1"/>
    </source>
</evidence>
<dbReference type="RefSeq" id="WP_157523384.1">
    <property type="nucleotide sequence ID" value="NZ_CP066775.1"/>
</dbReference>
<gene>
    <name evidence="1" type="ORF">GO620_000200</name>
</gene>
<reference evidence="1 2" key="1">
    <citation type="submission" date="2020-12" db="EMBL/GenBank/DDBJ databases">
        <title>HMF7856_wgs.fasta genome submission.</title>
        <authorList>
            <person name="Kang H."/>
            <person name="Kim H."/>
            <person name="Joh K."/>
        </authorList>
    </citation>
    <scope>NUCLEOTIDE SEQUENCE [LARGE SCALE GENOMIC DNA]</scope>
    <source>
        <strain evidence="1 2">HMF7856</strain>
    </source>
</reference>
<protein>
    <submittedName>
        <fullName evidence="1">Uncharacterized protein</fullName>
    </submittedName>
</protein>
<sequence>MPIKEVIAAGSDNDPNTIAPIHELKTQIRKLSEDTYHQRGELATGLPGRGAVAGAGRIDLRLAEDNDGELNVLTKGDGMIRKLVSVK</sequence>
<dbReference type="Proteomes" id="UP000429232">
    <property type="component" value="Chromosome"/>
</dbReference>
<evidence type="ECO:0000313" key="2">
    <source>
        <dbReference type="Proteomes" id="UP000429232"/>
    </source>
</evidence>